<keyword evidence="2" id="KW-0472">Membrane</keyword>
<keyword evidence="2" id="KW-0812">Transmembrane</keyword>
<feature type="transmembrane region" description="Helical" evidence="2">
    <location>
        <begin position="124"/>
        <end position="145"/>
    </location>
</feature>
<feature type="compositionally biased region" description="Gly residues" evidence="1">
    <location>
        <begin position="521"/>
        <end position="538"/>
    </location>
</feature>
<protein>
    <recommendedName>
        <fullName evidence="5">PrsW family intramembrane metalloprotease</fullName>
    </recommendedName>
</protein>
<dbReference type="EMBL" id="CP049257">
    <property type="protein sequence ID" value="QIG45439.1"/>
    <property type="molecule type" value="Genomic_DNA"/>
</dbReference>
<feature type="compositionally biased region" description="Low complexity" evidence="1">
    <location>
        <begin position="466"/>
        <end position="475"/>
    </location>
</feature>
<feature type="transmembrane region" description="Helical" evidence="2">
    <location>
        <begin position="281"/>
        <end position="303"/>
    </location>
</feature>
<evidence type="ECO:0000256" key="1">
    <source>
        <dbReference type="SAM" id="MobiDB-lite"/>
    </source>
</evidence>
<proteinExistence type="predicted"/>
<keyword evidence="2" id="KW-1133">Transmembrane helix</keyword>
<accession>A0A6G6WJN2</accession>
<feature type="transmembrane region" description="Helical" evidence="2">
    <location>
        <begin position="239"/>
        <end position="269"/>
    </location>
</feature>
<dbReference type="KEGG" id="nano:G5V58_24205"/>
<feature type="transmembrane region" description="Helical" evidence="2">
    <location>
        <begin position="80"/>
        <end position="112"/>
    </location>
</feature>
<feature type="transmembrane region" description="Helical" evidence="2">
    <location>
        <begin position="205"/>
        <end position="227"/>
    </location>
</feature>
<feature type="region of interest" description="Disordered" evidence="1">
    <location>
        <begin position="452"/>
        <end position="541"/>
    </location>
</feature>
<dbReference type="RefSeq" id="WP_165238015.1">
    <property type="nucleotide sequence ID" value="NZ_CP049257.1"/>
</dbReference>
<sequence>MTTPLTPAGATPPVAPPGARFDPVTGAELSAGAGAGGERRQSYALQPGEPVASFNLVTSLMPLASGTAPQTYRWALGLGVLIPVVAGALGFLAFAFVAAAVVVPAVYVVYLYDVNQWEDQPVPVVLGAIGAAAALAVGFTFLWHAGILGGNLSPVAYDGNGAGGIRWSSLLVLVVLVPLVSELLKQIGPLVLASRPAFDDMIDGLTFGVAAGAAYAAAETIVVNRGLFSSFGHVDSPDAGFWVSLILSAAVVKPIVYGAATGIAVASYSGLGAGYDGFRPAYFRGLVEALAANVVFQAGLFFASRLEGTTGAVVGLVWGALVAAALVVRLRYLLHFAVLEAALEASVTGAEGRDAAHGTAYCAACEMPLLHGAGFCVACGTSVRAASKVTRARNRLDDTAPEALAEPVRPTLKATPAGVAPQDGKTTALVVAAVAATIVVAGVVGQAAAAAASDGDQPATPPVVLQTQTDTGPQTDPAPEPAPVPGPTPDASQAPSPTASPSTSSSITQALGSIQPALLGQDGGIGTTDGPAPGGGIGASDTVDLGGGYGFQLPAGYEVETQEDGFAVVYGDGGYFFVALTPPPADLQTMVTDNLTGLQALGIQDLQVSDPETVDVPSSAVVQCAFLGFQGVLASQQGGTLPIEGFSYYFLTQDGTGATAFALYQQGITEDDPYVAGVGTMLNSLVSSF</sequence>
<dbReference type="Proteomes" id="UP000502996">
    <property type="component" value="Chromosome"/>
</dbReference>
<feature type="transmembrane region" description="Helical" evidence="2">
    <location>
        <begin position="309"/>
        <end position="328"/>
    </location>
</feature>
<feature type="compositionally biased region" description="Pro residues" evidence="1">
    <location>
        <begin position="476"/>
        <end position="488"/>
    </location>
</feature>
<keyword evidence="4" id="KW-1185">Reference proteome</keyword>
<feature type="transmembrane region" description="Helical" evidence="2">
    <location>
        <begin position="165"/>
        <end position="184"/>
    </location>
</feature>
<evidence type="ECO:0000256" key="2">
    <source>
        <dbReference type="SAM" id="Phobius"/>
    </source>
</evidence>
<dbReference type="AlphaFoldDB" id="A0A6G6WJN2"/>
<gene>
    <name evidence="3" type="ORF">G5V58_24205</name>
</gene>
<evidence type="ECO:0000313" key="3">
    <source>
        <dbReference type="EMBL" id="QIG45439.1"/>
    </source>
</evidence>
<feature type="compositionally biased region" description="Low complexity" evidence="1">
    <location>
        <begin position="489"/>
        <end position="510"/>
    </location>
</feature>
<name>A0A6G6WJN2_9ACTN</name>
<evidence type="ECO:0008006" key="5">
    <source>
        <dbReference type="Google" id="ProtNLM"/>
    </source>
</evidence>
<reference evidence="3 4" key="1">
    <citation type="submission" date="2020-02" db="EMBL/GenBank/DDBJ databases">
        <title>Full genome sequence of Nocardioides sp. R-3366.</title>
        <authorList>
            <person name="Im W.-T."/>
        </authorList>
    </citation>
    <scope>NUCLEOTIDE SEQUENCE [LARGE SCALE GENOMIC DNA]</scope>
    <source>
        <strain evidence="3 4">R-3366</strain>
    </source>
</reference>
<organism evidence="3 4">
    <name type="scientific">Nocardioides anomalus</name>
    <dbReference type="NCBI Taxonomy" id="2712223"/>
    <lineage>
        <taxon>Bacteria</taxon>
        <taxon>Bacillati</taxon>
        <taxon>Actinomycetota</taxon>
        <taxon>Actinomycetes</taxon>
        <taxon>Propionibacteriales</taxon>
        <taxon>Nocardioidaceae</taxon>
        <taxon>Nocardioides</taxon>
    </lineage>
</organism>
<evidence type="ECO:0000313" key="4">
    <source>
        <dbReference type="Proteomes" id="UP000502996"/>
    </source>
</evidence>